<evidence type="ECO:0000313" key="1">
    <source>
        <dbReference type="EMBL" id="TQN31737.1"/>
    </source>
</evidence>
<protein>
    <submittedName>
        <fullName evidence="1">Uncharacterized protein</fullName>
    </submittedName>
</protein>
<evidence type="ECO:0000313" key="2">
    <source>
        <dbReference type="Proteomes" id="UP000317422"/>
    </source>
</evidence>
<dbReference type="Proteomes" id="UP000317422">
    <property type="component" value="Unassembled WGS sequence"/>
</dbReference>
<dbReference type="AlphaFoldDB" id="A0A543NIR8"/>
<sequence>MPGNRDALPNIMNLHRKVKFLVAPNKVVHNKDW</sequence>
<reference evidence="1 2" key="1">
    <citation type="submission" date="2019-06" db="EMBL/GenBank/DDBJ databases">
        <title>Sequencing the genomes of 1000 actinobacteria strains.</title>
        <authorList>
            <person name="Klenk H.-P."/>
        </authorList>
    </citation>
    <scope>NUCLEOTIDE SEQUENCE [LARGE SCALE GENOMIC DNA]</scope>
    <source>
        <strain evidence="1 2">DSM 45015</strain>
    </source>
</reference>
<gene>
    <name evidence="1" type="ORF">FHX37_1657</name>
</gene>
<accession>A0A543NIR8</accession>
<organism evidence="1 2">
    <name type="scientific">Haloactinospora alba</name>
    <dbReference type="NCBI Taxonomy" id="405555"/>
    <lineage>
        <taxon>Bacteria</taxon>
        <taxon>Bacillati</taxon>
        <taxon>Actinomycetota</taxon>
        <taxon>Actinomycetes</taxon>
        <taxon>Streptosporangiales</taxon>
        <taxon>Nocardiopsidaceae</taxon>
        <taxon>Haloactinospora</taxon>
    </lineage>
</organism>
<proteinExistence type="predicted"/>
<dbReference type="EMBL" id="VFQC01000001">
    <property type="protein sequence ID" value="TQN31737.1"/>
    <property type="molecule type" value="Genomic_DNA"/>
</dbReference>
<keyword evidence="2" id="KW-1185">Reference proteome</keyword>
<name>A0A543NIR8_9ACTN</name>
<comment type="caution">
    <text evidence="1">The sequence shown here is derived from an EMBL/GenBank/DDBJ whole genome shotgun (WGS) entry which is preliminary data.</text>
</comment>